<keyword evidence="1" id="KW-0732">Signal</keyword>
<dbReference type="EMBL" id="JAQQKX010000007">
    <property type="protein sequence ID" value="MDC7683639.1"/>
    <property type="molecule type" value="Genomic_DNA"/>
</dbReference>
<accession>A0ABT5HUB8</accession>
<comment type="caution">
    <text evidence="2">The sequence shown here is derived from an EMBL/GenBank/DDBJ whole genome shotgun (WGS) entry which is preliminary data.</text>
</comment>
<feature type="chain" id="PRO_5046547833" evidence="1">
    <location>
        <begin position="25"/>
        <end position="132"/>
    </location>
</feature>
<dbReference type="Proteomes" id="UP001214854">
    <property type="component" value="Unassembled WGS sequence"/>
</dbReference>
<name>A0ABT5HUB8_9CAUL</name>
<reference evidence="2 3" key="1">
    <citation type="submission" date="2023-01" db="EMBL/GenBank/DDBJ databases">
        <title>Novel species of the genus Asticcacaulis isolated from rivers.</title>
        <authorList>
            <person name="Lu H."/>
        </authorList>
    </citation>
    <scope>NUCLEOTIDE SEQUENCE [LARGE SCALE GENOMIC DNA]</scope>
    <source>
        <strain evidence="2 3">BYS171W</strain>
    </source>
</reference>
<evidence type="ECO:0000256" key="1">
    <source>
        <dbReference type="SAM" id="SignalP"/>
    </source>
</evidence>
<dbReference type="RefSeq" id="WP_272748107.1">
    <property type="nucleotide sequence ID" value="NZ_JAQQKX010000007.1"/>
</dbReference>
<proteinExistence type="predicted"/>
<keyword evidence="3" id="KW-1185">Reference proteome</keyword>
<evidence type="ECO:0000313" key="3">
    <source>
        <dbReference type="Proteomes" id="UP001214854"/>
    </source>
</evidence>
<gene>
    <name evidence="2" type="ORF">PQU92_10145</name>
</gene>
<evidence type="ECO:0000313" key="2">
    <source>
        <dbReference type="EMBL" id="MDC7683639.1"/>
    </source>
</evidence>
<feature type="signal peptide" evidence="1">
    <location>
        <begin position="1"/>
        <end position="24"/>
    </location>
</feature>
<organism evidence="2 3">
    <name type="scientific">Asticcacaulis aquaticus</name>
    <dbReference type="NCBI Taxonomy" id="2984212"/>
    <lineage>
        <taxon>Bacteria</taxon>
        <taxon>Pseudomonadati</taxon>
        <taxon>Pseudomonadota</taxon>
        <taxon>Alphaproteobacteria</taxon>
        <taxon>Caulobacterales</taxon>
        <taxon>Caulobacteraceae</taxon>
        <taxon>Asticcacaulis</taxon>
    </lineage>
</organism>
<protein>
    <submittedName>
        <fullName evidence="2">Uncharacterized protein</fullName>
    </submittedName>
</protein>
<sequence length="132" mass="13991">MKTKIFSGLALAGAALAIAGMAFAQSGYSKWYYLNGSSGVDVYYSVRVDQSEIRVMWKCVNTTSTAKSCSVGAGQEKIYFCRANGSGVGSTNSLGERATVNANAEYVFPSDFACRGLGATEVQPSVRISIEN</sequence>